<evidence type="ECO:0000256" key="1">
    <source>
        <dbReference type="SAM" id="SignalP"/>
    </source>
</evidence>
<feature type="chain" id="PRO_5019267397" description="Periplasmic heavy metal sensor" evidence="1">
    <location>
        <begin position="22"/>
        <end position="129"/>
    </location>
</feature>
<keyword evidence="1" id="KW-0732">Signal</keyword>
<dbReference type="OrthoDB" id="958085at2"/>
<dbReference type="PROSITE" id="PS51257">
    <property type="entry name" value="PROKAR_LIPOPROTEIN"/>
    <property type="match status" value="1"/>
</dbReference>
<organism evidence="2 3">
    <name type="scientific">Fibrisoma montanum</name>
    <dbReference type="NCBI Taxonomy" id="2305895"/>
    <lineage>
        <taxon>Bacteria</taxon>
        <taxon>Pseudomonadati</taxon>
        <taxon>Bacteroidota</taxon>
        <taxon>Cytophagia</taxon>
        <taxon>Cytophagales</taxon>
        <taxon>Spirosomataceae</taxon>
        <taxon>Fibrisoma</taxon>
    </lineage>
</organism>
<dbReference type="AlphaFoldDB" id="A0A418M5J2"/>
<dbReference type="RefSeq" id="WP_119668924.1">
    <property type="nucleotide sequence ID" value="NZ_QXED01000005.1"/>
</dbReference>
<feature type="signal peptide" evidence="1">
    <location>
        <begin position="1"/>
        <end position="21"/>
    </location>
</feature>
<comment type="caution">
    <text evidence="2">The sequence shown here is derived from an EMBL/GenBank/DDBJ whole genome shotgun (WGS) entry which is preliminary data.</text>
</comment>
<protein>
    <recommendedName>
        <fullName evidence="4">Periplasmic heavy metal sensor</fullName>
    </recommendedName>
</protein>
<gene>
    <name evidence="2" type="ORF">DYU11_17040</name>
</gene>
<dbReference type="Proteomes" id="UP000283523">
    <property type="component" value="Unassembled WGS sequence"/>
</dbReference>
<name>A0A418M5J2_9BACT</name>
<reference evidence="2 3" key="1">
    <citation type="submission" date="2018-08" db="EMBL/GenBank/DDBJ databases">
        <title>Fibrisoma montanum sp. nov., isolated from Danxia mountain soil.</title>
        <authorList>
            <person name="Huang Y."/>
        </authorList>
    </citation>
    <scope>NUCLEOTIDE SEQUENCE [LARGE SCALE GENOMIC DNA]</scope>
    <source>
        <strain evidence="2 3">HYT19</strain>
    </source>
</reference>
<proteinExistence type="predicted"/>
<evidence type="ECO:0000313" key="2">
    <source>
        <dbReference type="EMBL" id="RIV21133.1"/>
    </source>
</evidence>
<evidence type="ECO:0008006" key="4">
    <source>
        <dbReference type="Google" id="ProtNLM"/>
    </source>
</evidence>
<sequence>MKKTIMLFATLTVLMSGCAVAQPGYSRYPAPAQTNPRADDAVEAYQINQLDNIVGLTNRQEKQLRKIENEYDRRGLTARERRNPQAFQRLQREKQQAMLAVLTPAQRQKLFAFQQGRRYDRGGIYGRRG</sequence>
<keyword evidence="3" id="KW-1185">Reference proteome</keyword>
<dbReference type="EMBL" id="QXED01000005">
    <property type="protein sequence ID" value="RIV21133.1"/>
    <property type="molecule type" value="Genomic_DNA"/>
</dbReference>
<evidence type="ECO:0000313" key="3">
    <source>
        <dbReference type="Proteomes" id="UP000283523"/>
    </source>
</evidence>
<accession>A0A418M5J2</accession>